<reference evidence="1" key="2">
    <citation type="submission" date="2020-09" db="EMBL/GenBank/DDBJ databases">
        <authorList>
            <person name="Sun Q."/>
            <person name="Zhou Y."/>
        </authorList>
    </citation>
    <scope>NUCLEOTIDE SEQUENCE</scope>
    <source>
        <strain evidence="1">CGMCC 1.3617</strain>
    </source>
</reference>
<reference evidence="1" key="1">
    <citation type="journal article" date="2014" name="Int. J. Syst. Evol. Microbiol.">
        <title>Complete genome sequence of Corynebacterium casei LMG S-19264T (=DSM 44701T), isolated from a smear-ripened cheese.</title>
        <authorList>
            <consortium name="US DOE Joint Genome Institute (JGI-PGF)"/>
            <person name="Walter F."/>
            <person name="Albersmeier A."/>
            <person name="Kalinowski J."/>
            <person name="Ruckert C."/>
        </authorList>
    </citation>
    <scope>NUCLEOTIDE SEQUENCE</scope>
    <source>
        <strain evidence="1">CGMCC 1.3617</strain>
    </source>
</reference>
<accession>A0A917NHE3</accession>
<keyword evidence="2" id="KW-1185">Reference proteome</keyword>
<evidence type="ECO:0000313" key="2">
    <source>
        <dbReference type="Proteomes" id="UP000661507"/>
    </source>
</evidence>
<comment type="caution">
    <text evidence="1">The sequence shown here is derived from an EMBL/GenBank/DDBJ whole genome shotgun (WGS) entry which is preliminary data.</text>
</comment>
<proteinExistence type="predicted"/>
<dbReference type="EMBL" id="BMKW01000001">
    <property type="protein sequence ID" value="GGI98218.1"/>
    <property type="molecule type" value="Genomic_DNA"/>
</dbReference>
<sequence length="92" mass="9772">MEHALIAALVEMSPYRRGLRPLVAEIARAAQICDQVREAVARIAGRAGGAAPTRSALGEDRALIMAFLEHIFFASPAFLASAGMAGRTQTHV</sequence>
<name>A0A917NHE3_9PROT</name>
<gene>
    <name evidence="1" type="ORF">GCM10011320_01250</name>
</gene>
<protein>
    <submittedName>
        <fullName evidence="1">Uncharacterized protein</fullName>
    </submittedName>
</protein>
<dbReference type="Proteomes" id="UP000661507">
    <property type="component" value="Unassembled WGS sequence"/>
</dbReference>
<evidence type="ECO:0000313" key="1">
    <source>
        <dbReference type="EMBL" id="GGI98218.1"/>
    </source>
</evidence>
<organism evidence="1 2">
    <name type="scientific">Neoroseomonas lacus</name>
    <dbReference type="NCBI Taxonomy" id="287609"/>
    <lineage>
        <taxon>Bacteria</taxon>
        <taxon>Pseudomonadati</taxon>
        <taxon>Pseudomonadota</taxon>
        <taxon>Alphaproteobacteria</taxon>
        <taxon>Acetobacterales</taxon>
        <taxon>Acetobacteraceae</taxon>
        <taxon>Neoroseomonas</taxon>
    </lineage>
</organism>
<dbReference type="AlphaFoldDB" id="A0A917NHE3"/>